<keyword evidence="2" id="KW-0175">Coiled coil</keyword>
<dbReference type="Pfam" id="PF25954">
    <property type="entry name" value="Beta-barrel_RND_2"/>
    <property type="match status" value="1"/>
</dbReference>
<dbReference type="SUPFAM" id="SSF111369">
    <property type="entry name" value="HlyD-like secretion proteins"/>
    <property type="match status" value="1"/>
</dbReference>
<evidence type="ECO:0000256" key="2">
    <source>
        <dbReference type="SAM" id="Coils"/>
    </source>
</evidence>
<dbReference type="Pfam" id="PF25973">
    <property type="entry name" value="BSH_CzcB"/>
    <property type="match status" value="1"/>
</dbReference>
<evidence type="ECO:0000259" key="4">
    <source>
        <dbReference type="Pfam" id="PF25973"/>
    </source>
</evidence>
<organism evidence="6 7">
    <name type="scientific">Pelotomaculum thermopropionicum (strain DSM 13744 / JCM 10971 / SI)</name>
    <dbReference type="NCBI Taxonomy" id="370438"/>
    <lineage>
        <taxon>Bacteria</taxon>
        <taxon>Bacillati</taxon>
        <taxon>Bacillota</taxon>
        <taxon>Clostridia</taxon>
        <taxon>Eubacteriales</taxon>
        <taxon>Desulfotomaculaceae</taxon>
        <taxon>Pelotomaculum</taxon>
    </lineage>
</organism>
<proteinExistence type="inferred from homology"/>
<accession>A5CYI4</accession>
<dbReference type="GO" id="GO:0015562">
    <property type="term" value="F:efflux transmembrane transporter activity"/>
    <property type="evidence" value="ECO:0007669"/>
    <property type="project" value="TreeGrafter"/>
</dbReference>
<evidence type="ECO:0000256" key="1">
    <source>
        <dbReference type="ARBA" id="ARBA00009477"/>
    </source>
</evidence>
<dbReference type="Gene3D" id="2.40.50.100">
    <property type="match status" value="2"/>
</dbReference>
<dbReference type="FunFam" id="2.40.30.170:FF:000010">
    <property type="entry name" value="Efflux RND transporter periplasmic adaptor subunit"/>
    <property type="match status" value="1"/>
</dbReference>
<dbReference type="GO" id="GO:1990281">
    <property type="term" value="C:efflux pump complex"/>
    <property type="evidence" value="ECO:0007669"/>
    <property type="project" value="TreeGrafter"/>
</dbReference>
<evidence type="ECO:0000259" key="3">
    <source>
        <dbReference type="Pfam" id="PF25954"/>
    </source>
</evidence>
<feature type="domain" description="YknX-like C-terminal permuted SH3-like" evidence="5">
    <location>
        <begin position="330"/>
        <end position="397"/>
    </location>
</feature>
<dbReference type="HOGENOM" id="CLU_018816_14_4_9"/>
<dbReference type="PANTHER" id="PTHR30469">
    <property type="entry name" value="MULTIDRUG RESISTANCE PROTEIN MDTA"/>
    <property type="match status" value="1"/>
</dbReference>
<dbReference type="PROSITE" id="PS51257">
    <property type="entry name" value="PROKAR_LIPOPROTEIN"/>
    <property type="match status" value="1"/>
</dbReference>
<gene>
    <name evidence="6" type="ordered locus">PTH_2786</name>
</gene>
<dbReference type="STRING" id="370438.PTH_2786"/>
<dbReference type="Proteomes" id="UP000006556">
    <property type="component" value="Chromosome"/>
</dbReference>
<dbReference type="InterPro" id="IPR006143">
    <property type="entry name" value="RND_pump_MFP"/>
</dbReference>
<dbReference type="PANTHER" id="PTHR30469:SF15">
    <property type="entry name" value="HLYD FAMILY OF SECRETION PROTEINS"/>
    <property type="match status" value="1"/>
</dbReference>
<dbReference type="KEGG" id="pth:PTH_2786"/>
<evidence type="ECO:0000313" key="7">
    <source>
        <dbReference type="Proteomes" id="UP000006556"/>
    </source>
</evidence>
<dbReference type="InterPro" id="IPR058637">
    <property type="entry name" value="YknX-like_C"/>
</dbReference>
<dbReference type="Pfam" id="PF25989">
    <property type="entry name" value="YknX_C"/>
    <property type="match status" value="1"/>
</dbReference>
<dbReference type="Gene3D" id="1.10.287.470">
    <property type="entry name" value="Helix hairpin bin"/>
    <property type="match status" value="1"/>
</dbReference>
<evidence type="ECO:0000313" key="6">
    <source>
        <dbReference type="EMBL" id="BAF60967.1"/>
    </source>
</evidence>
<name>A5CYI4_PELTS</name>
<dbReference type="EMBL" id="AP009389">
    <property type="protein sequence ID" value="BAF60967.1"/>
    <property type="molecule type" value="Genomic_DNA"/>
</dbReference>
<reference evidence="7" key="1">
    <citation type="journal article" date="2008" name="Genome Res.">
        <title>The genome of Pelotomaculum thermopropionicum reveals niche-associated evolution in anaerobic microbiota.</title>
        <authorList>
            <person name="Kosaka T."/>
            <person name="Kato S."/>
            <person name="Shimoyama T."/>
            <person name="Ishii S."/>
            <person name="Abe T."/>
            <person name="Watanabe K."/>
        </authorList>
    </citation>
    <scope>NUCLEOTIDE SEQUENCE [LARGE SCALE GENOMIC DNA]</scope>
    <source>
        <strain evidence="7">DSM 13744 / JCM 10971 / SI</strain>
    </source>
</reference>
<feature type="coiled-coil region" evidence="2">
    <location>
        <begin position="125"/>
        <end position="216"/>
    </location>
</feature>
<dbReference type="Gene3D" id="2.40.420.20">
    <property type="match status" value="1"/>
</dbReference>
<dbReference type="eggNOG" id="COG0845">
    <property type="taxonomic scope" value="Bacteria"/>
</dbReference>
<dbReference type="InterPro" id="IPR058647">
    <property type="entry name" value="BSH_CzcB-like"/>
</dbReference>
<keyword evidence="7" id="KW-1185">Reference proteome</keyword>
<feature type="domain" description="CusB-like beta-barrel" evidence="3">
    <location>
        <begin position="251"/>
        <end position="325"/>
    </location>
</feature>
<feature type="domain" description="CzcB-like barrel-sandwich hybrid" evidence="4">
    <location>
        <begin position="66"/>
        <end position="243"/>
    </location>
</feature>
<protein>
    <submittedName>
        <fullName evidence="6">Hypothetical membrane protein</fullName>
    </submittedName>
</protein>
<dbReference type="AlphaFoldDB" id="A5CYI4"/>
<dbReference type="InterPro" id="IPR058792">
    <property type="entry name" value="Beta-barrel_RND_2"/>
</dbReference>
<dbReference type="NCBIfam" id="TIGR01730">
    <property type="entry name" value="RND_mfp"/>
    <property type="match status" value="1"/>
</dbReference>
<comment type="similarity">
    <text evidence="1">Belongs to the membrane fusion protein (MFP) (TC 8.A.1) family.</text>
</comment>
<evidence type="ECO:0000259" key="5">
    <source>
        <dbReference type="Pfam" id="PF25989"/>
    </source>
</evidence>
<dbReference type="Gene3D" id="2.40.30.170">
    <property type="match status" value="1"/>
</dbReference>
<sequence>MGKWLRISVAGLLVLSIALMAGCSIFKTARLKNEEQDAVAVDKAMARHGKLTGGTVVTGKLEALHSANVVPKMAGKVASITVEVGSQVAEGDLLVSLDAAELAALVDLYAAQLDKARNSDLPAQKTQAELALANAEAAYKTARADYERSKQLREAGVISQQQFEQAEKMYTQAEAAFKAAQESLDILVNATIPQTIRQFEAQLRKAQADYANSIIRAPVGGVVTARNVNPGEMASPGQPVVTIVALDPLVVQADVTEDQINYIKVGQELKVRVSSVRDEPFTGIVTNISLAANPSTKAYPVKIQISNPEHVLKPGMFAEVFLNTKEEEGIIVPREAVFKAEDKNFVWVIGDGRVMRREVAVGQSDGRNVIISSGLAEGEEVAVTGIDDLEDGTKVVVHNLIE</sequence>